<protein>
    <submittedName>
        <fullName evidence="1">Uncharacterized protein</fullName>
    </submittedName>
</protein>
<comment type="caution">
    <text evidence="1">The sequence shown here is derived from an EMBL/GenBank/DDBJ whole genome shotgun (WGS) entry which is preliminary data.</text>
</comment>
<feature type="non-terminal residue" evidence="1">
    <location>
        <position position="1"/>
    </location>
</feature>
<gene>
    <name evidence="1" type="ORF">LCGC14_1983120</name>
</gene>
<dbReference type="EMBL" id="LAZR01022231">
    <property type="protein sequence ID" value="KKL82598.1"/>
    <property type="molecule type" value="Genomic_DNA"/>
</dbReference>
<dbReference type="AlphaFoldDB" id="A0A0F9F8H7"/>
<proteinExistence type="predicted"/>
<name>A0A0F9F8H7_9ZZZZ</name>
<accession>A0A0F9F8H7</accession>
<reference evidence="1" key="1">
    <citation type="journal article" date="2015" name="Nature">
        <title>Complex archaea that bridge the gap between prokaryotes and eukaryotes.</title>
        <authorList>
            <person name="Spang A."/>
            <person name="Saw J.H."/>
            <person name="Jorgensen S.L."/>
            <person name="Zaremba-Niedzwiedzka K."/>
            <person name="Martijn J."/>
            <person name="Lind A.E."/>
            <person name="van Eijk R."/>
            <person name="Schleper C."/>
            <person name="Guy L."/>
            <person name="Ettema T.J."/>
        </authorList>
    </citation>
    <scope>NUCLEOTIDE SEQUENCE</scope>
</reference>
<evidence type="ECO:0000313" key="1">
    <source>
        <dbReference type="EMBL" id="KKL82598.1"/>
    </source>
</evidence>
<organism evidence="1">
    <name type="scientific">marine sediment metagenome</name>
    <dbReference type="NCBI Taxonomy" id="412755"/>
    <lineage>
        <taxon>unclassified sequences</taxon>
        <taxon>metagenomes</taxon>
        <taxon>ecological metagenomes</taxon>
    </lineage>
</organism>
<sequence length="115" mass="12802">QYIAWLATQDCPSYKSLLRKALEVIQGSEGLGYGSTPDPERIHEINDGDYQGTIVFVIGAKGYQPDTYWSTTVYYGSCSGCDAIEAAWDYGRTDSMEGMYAIALNMMQGMRRTDD</sequence>